<sequence>MIDVVYLDGTESSVSNDVLDVLIATEKIIRFKRSDGWVDIVRQNASLRDYRKREAYNGQERRAPWPRKI</sequence>
<dbReference type="NCBIfam" id="NF045719">
    <property type="entry name" value="GSU3473_fam"/>
    <property type="match status" value="1"/>
</dbReference>
<evidence type="ECO:0000313" key="2">
    <source>
        <dbReference type="Proteomes" id="UP000199409"/>
    </source>
</evidence>
<keyword evidence="2" id="KW-1185">Reference proteome</keyword>
<protein>
    <submittedName>
        <fullName evidence="1">Uncharacterized protein</fullName>
    </submittedName>
</protein>
<accession>A0A1H4CMZ6</accession>
<dbReference type="EMBL" id="FNQN01000008">
    <property type="protein sequence ID" value="SEA61700.1"/>
    <property type="molecule type" value="Genomic_DNA"/>
</dbReference>
<evidence type="ECO:0000313" key="1">
    <source>
        <dbReference type="EMBL" id="SEA61700.1"/>
    </source>
</evidence>
<dbReference type="RefSeq" id="WP_092349436.1">
    <property type="nucleotide sequence ID" value="NZ_FNQN01000008.1"/>
</dbReference>
<organism evidence="1 2">
    <name type="scientific">Desulfuromusa kysingii</name>
    <dbReference type="NCBI Taxonomy" id="37625"/>
    <lineage>
        <taxon>Bacteria</taxon>
        <taxon>Pseudomonadati</taxon>
        <taxon>Thermodesulfobacteriota</taxon>
        <taxon>Desulfuromonadia</taxon>
        <taxon>Desulfuromonadales</taxon>
        <taxon>Geopsychrobacteraceae</taxon>
        <taxon>Desulfuromusa</taxon>
    </lineage>
</organism>
<dbReference type="AlphaFoldDB" id="A0A1H4CMZ6"/>
<proteinExistence type="predicted"/>
<gene>
    <name evidence="1" type="ORF">SAMN05660420_02628</name>
</gene>
<dbReference type="OrthoDB" id="5405893at2"/>
<dbReference type="InterPro" id="IPR054686">
    <property type="entry name" value="GSU3473-like"/>
</dbReference>
<reference evidence="1 2" key="1">
    <citation type="submission" date="2016-10" db="EMBL/GenBank/DDBJ databases">
        <authorList>
            <person name="de Groot N.N."/>
        </authorList>
    </citation>
    <scope>NUCLEOTIDE SEQUENCE [LARGE SCALE GENOMIC DNA]</scope>
    <source>
        <strain evidence="1 2">DSM 7343</strain>
    </source>
</reference>
<dbReference type="Proteomes" id="UP000199409">
    <property type="component" value="Unassembled WGS sequence"/>
</dbReference>
<name>A0A1H4CMZ6_9BACT</name>